<dbReference type="InterPro" id="IPR005122">
    <property type="entry name" value="Uracil-DNA_glycosylase-like"/>
</dbReference>
<dbReference type="GO" id="GO:0005654">
    <property type="term" value="C:nucleoplasm"/>
    <property type="evidence" value="ECO:0007669"/>
    <property type="project" value="UniProtKB-ARBA"/>
</dbReference>
<dbReference type="PANTHER" id="PTHR12159:SF9">
    <property type="entry name" value="G_T MISMATCH-SPECIFIC THYMINE DNA GLYCOSYLASE"/>
    <property type="match status" value="1"/>
</dbReference>
<comment type="caution">
    <text evidence="20">The sequence shown here is derived from an EMBL/GenBank/DDBJ whole genome shotgun (WGS) entry which is preliminary data.</text>
</comment>
<evidence type="ECO:0000256" key="7">
    <source>
        <dbReference type="ARBA" id="ARBA00023015"/>
    </source>
</evidence>
<evidence type="ECO:0000256" key="1">
    <source>
        <dbReference type="ARBA" id="ARBA00004123"/>
    </source>
</evidence>
<keyword evidence="6" id="KW-0156">Chromatin regulator</keyword>
<evidence type="ECO:0000256" key="5">
    <source>
        <dbReference type="ARBA" id="ARBA00022843"/>
    </source>
</evidence>
<evidence type="ECO:0000256" key="9">
    <source>
        <dbReference type="ARBA" id="ARBA00023163"/>
    </source>
</evidence>
<evidence type="ECO:0000256" key="12">
    <source>
        <dbReference type="ARBA" id="ARBA00052915"/>
    </source>
</evidence>
<evidence type="ECO:0000256" key="11">
    <source>
        <dbReference type="ARBA" id="ARBA00023242"/>
    </source>
</evidence>
<comment type="similarity">
    <text evidence="13">Belongs to the uracil-DNA glycosylase (UDG) superfamily. TDG/mug family.</text>
</comment>
<evidence type="ECO:0000256" key="8">
    <source>
        <dbReference type="ARBA" id="ARBA00023159"/>
    </source>
</evidence>
<comment type="catalytic activity">
    <reaction evidence="12">
        <text>Hydrolyzes mismatched double-stranded DNA and polynucleotides, releasing free thymine.</text>
        <dbReference type="EC" id="3.2.2.29"/>
    </reaction>
</comment>
<accession>A0ABD2WUR1</accession>
<evidence type="ECO:0000256" key="3">
    <source>
        <dbReference type="ARBA" id="ARBA00022763"/>
    </source>
</evidence>
<dbReference type="CDD" id="cd10028">
    <property type="entry name" value="UDG-F2_TDG_MUG"/>
    <property type="match status" value="1"/>
</dbReference>
<dbReference type="GO" id="GO:0040029">
    <property type="term" value="P:epigenetic regulation of gene expression"/>
    <property type="evidence" value="ECO:0007669"/>
    <property type="project" value="UniProtKB-ARBA"/>
</dbReference>
<feature type="compositionally biased region" description="Basic and acidic residues" evidence="18">
    <location>
        <begin position="334"/>
        <end position="352"/>
    </location>
</feature>
<reference evidence="20 21" key="1">
    <citation type="journal article" date="2024" name="bioRxiv">
        <title>A reference genome for Trichogramma kaykai: A tiny desert-dwelling parasitoid wasp with competing sex-ratio distorters.</title>
        <authorList>
            <person name="Culotta J."/>
            <person name="Lindsey A.R."/>
        </authorList>
    </citation>
    <scope>NUCLEOTIDE SEQUENCE [LARGE SCALE GENOMIC DNA]</scope>
    <source>
        <strain evidence="20 21">KSX58</strain>
    </source>
</reference>
<dbReference type="Gene3D" id="3.40.470.10">
    <property type="entry name" value="Uracil-DNA glycosylase-like domain"/>
    <property type="match status" value="1"/>
</dbReference>
<dbReference type="Proteomes" id="UP001627154">
    <property type="component" value="Unassembled WGS sequence"/>
</dbReference>
<evidence type="ECO:0000256" key="2">
    <source>
        <dbReference type="ARBA" id="ARBA00022499"/>
    </source>
</evidence>
<dbReference type="EMBL" id="JBJJXI010000069">
    <property type="protein sequence ID" value="KAL3396766.1"/>
    <property type="molecule type" value="Genomic_DNA"/>
</dbReference>
<dbReference type="GO" id="GO:0032183">
    <property type="term" value="F:SUMO binding"/>
    <property type="evidence" value="ECO:0007669"/>
    <property type="project" value="UniProtKB-ARBA"/>
</dbReference>
<dbReference type="InterPro" id="IPR015637">
    <property type="entry name" value="MUG/TDG"/>
</dbReference>
<dbReference type="PANTHER" id="PTHR12159">
    <property type="entry name" value="G/T AND G/U MISMATCH-SPECIFIC DNA GLYCOSYLASE"/>
    <property type="match status" value="1"/>
</dbReference>
<dbReference type="GO" id="GO:0003677">
    <property type="term" value="F:DNA binding"/>
    <property type="evidence" value="ECO:0007669"/>
    <property type="project" value="UniProtKB-ARBA"/>
</dbReference>
<evidence type="ECO:0000256" key="4">
    <source>
        <dbReference type="ARBA" id="ARBA00022801"/>
    </source>
</evidence>
<feature type="domain" description="Uracil-DNA glycosylase-like" evidence="19">
    <location>
        <begin position="46"/>
        <end position="193"/>
    </location>
</feature>
<dbReference type="InterPro" id="IPR036895">
    <property type="entry name" value="Uracil-DNA_glycosylase-like_sf"/>
</dbReference>
<comment type="subcellular location">
    <subcellularLocation>
        <location evidence="1">Nucleus</location>
    </subcellularLocation>
</comment>
<dbReference type="GO" id="GO:0006281">
    <property type="term" value="P:DNA repair"/>
    <property type="evidence" value="ECO:0007669"/>
    <property type="project" value="UniProtKB-KW"/>
</dbReference>
<keyword evidence="5" id="KW-0832">Ubl conjugation</keyword>
<dbReference type="PROSITE" id="PS00018">
    <property type="entry name" value="EF_HAND_1"/>
    <property type="match status" value="1"/>
</dbReference>
<protein>
    <recommendedName>
        <fullName evidence="16">G/T mismatch-specific thymine DNA glycosylase</fullName>
        <ecNumber evidence="15">3.2.2.29</ecNumber>
    </recommendedName>
    <alternativeName>
        <fullName evidence="17">Thymine-DNA glycosylase</fullName>
    </alternativeName>
</protein>
<proteinExistence type="inferred from homology"/>
<gene>
    <name evidence="20" type="ORF">TKK_009353</name>
</gene>
<evidence type="ECO:0000256" key="10">
    <source>
        <dbReference type="ARBA" id="ARBA00023204"/>
    </source>
</evidence>
<feature type="compositionally biased region" description="Polar residues" evidence="18">
    <location>
        <begin position="295"/>
        <end position="322"/>
    </location>
</feature>
<keyword evidence="7" id="KW-0805">Transcription regulation</keyword>
<evidence type="ECO:0000259" key="19">
    <source>
        <dbReference type="Pfam" id="PF03167"/>
    </source>
</evidence>
<keyword evidence="2" id="KW-1017">Isopeptide bond</keyword>
<keyword evidence="10" id="KW-0234">DNA repair</keyword>
<keyword evidence="8" id="KW-0010">Activator</keyword>
<organism evidence="20 21">
    <name type="scientific">Trichogramma kaykai</name>
    <dbReference type="NCBI Taxonomy" id="54128"/>
    <lineage>
        <taxon>Eukaryota</taxon>
        <taxon>Metazoa</taxon>
        <taxon>Ecdysozoa</taxon>
        <taxon>Arthropoda</taxon>
        <taxon>Hexapoda</taxon>
        <taxon>Insecta</taxon>
        <taxon>Pterygota</taxon>
        <taxon>Neoptera</taxon>
        <taxon>Endopterygota</taxon>
        <taxon>Hymenoptera</taxon>
        <taxon>Apocrita</taxon>
        <taxon>Proctotrupomorpha</taxon>
        <taxon>Chalcidoidea</taxon>
        <taxon>Trichogrammatidae</taxon>
        <taxon>Trichogramma</taxon>
    </lineage>
</organism>
<keyword evidence="21" id="KW-1185">Reference proteome</keyword>
<evidence type="ECO:0000256" key="18">
    <source>
        <dbReference type="SAM" id="MobiDB-lite"/>
    </source>
</evidence>
<evidence type="ECO:0000313" key="20">
    <source>
        <dbReference type="EMBL" id="KAL3396766.1"/>
    </source>
</evidence>
<dbReference type="InterPro" id="IPR018247">
    <property type="entry name" value="EF_Hand_1_Ca_BS"/>
</dbReference>
<dbReference type="FunFam" id="3.40.470.10:FF:000002">
    <property type="entry name" value="G/T mismatch-specific thymine DNA glycosylase"/>
    <property type="match status" value="1"/>
</dbReference>
<keyword evidence="9" id="KW-0804">Transcription</keyword>
<dbReference type="Pfam" id="PF03167">
    <property type="entry name" value="UDG"/>
    <property type="match status" value="1"/>
</dbReference>
<feature type="region of interest" description="Disordered" evidence="18">
    <location>
        <begin position="291"/>
        <end position="352"/>
    </location>
</feature>
<name>A0ABD2WUR1_9HYME</name>
<keyword evidence="4" id="KW-0378">Hydrolase</keyword>
<keyword evidence="3" id="KW-0227">DNA damage</keyword>
<dbReference type="GO" id="GO:0141016">
    <property type="term" value="F:G/T mismatch-specific thymine-DNA glycosylase activity"/>
    <property type="evidence" value="ECO:0007669"/>
    <property type="project" value="UniProtKB-EC"/>
</dbReference>
<evidence type="ECO:0000256" key="14">
    <source>
        <dbReference type="ARBA" id="ARBA00064519"/>
    </source>
</evidence>
<dbReference type="AlphaFoldDB" id="A0ABD2WUR1"/>
<evidence type="ECO:0000256" key="6">
    <source>
        <dbReference type="ARBA" id="ARBA00022853"/>
    </source>
</evidence>
<keyword evidence="11" id="KW-0539">Nucleus</keyword>
<dbReference type="EC" id="3.2.2.29" evidence="15"/>
<evidence type="ECO:0000313" key="21">
    <source>
        <dbReference type="Proteomes" id="UP001627154"/>
    </source>
</evidence>
<evidence type="ECO:0000256" key="17">
    <source>
        <dbReference type="ARBA" id="ARBA00083221"/>
    </source>
</evidence>
<evidence type="ECO:0000256" key="13">
    <source>
        <dbReference type="ARBA" id="ARBA00061261"/>
    </source>
</evidence>
<comment type="subunit">
    <text evidence="14">Homodimer. Interacts with AICDA and GADD45A.</text>
</comment>
<sequence length="425" mass="48273">MALALQRLKKRYPSVEMEELKPPRKNGRFDGLTEEEVAKNTLKDILKPNLDLVFVGINPSLMAAHTGRYYAGPGNHFYKLLYASELIPQPITHENDDMLLQYNIGLTNIVARATRSSADLSKAEIRKGALIVQSKLRQYEPKIAIFNGKCIYEEFAEKYDKSSFRFGLQPSKVGKTALWVVPSSSARCANFPRMQDKLHFYTALKKYLAYLKGEIENVNLEEFSFEGRCKQAIPSTSKMWRRKGISVFTNGGKIVNKETICMDTSDENIFAMAIPRSTEFIVKNVKESDSEKDSNATFSQSDNLLSQISDTDSNKNISSQELKLSPKRKFRSQKGKEKKISEKPTIEPKNRKETIDFMSLIKQKLSNKEDELSKDQNIKESTSKKVKLSSRFKVTSGLKFANLQSNKTIKSFKVKTLDDGEENGH</sequence>
<dbReference type="SUPFAM" id="SSF52141">
    <property type="entry name" value="Uracil-DNA glycosylase-like"/>
    <property type="match status" value="1"/>
</dbReference>
<evidence type="ECO:0000256" key="16">
    <source>
        <dbReference type="ARBA" id="ARBA00071248"/>
    </source>
</evidence>
<evidence type="ECO:0000256" key="15">
    <source>
        <dbReference type="ARBA" id="ARBA00066769"/>
    </source>
</evidence>